<gene>
    <name evidence="1" type="ORF">GPM918_LOCUS45910</name>
    <name evidence="2" type="ORF">SRO942_LOCUS48946</name>
</gene>
<sequence length="99" mass="10876">IPQSNLAMEEDEKYGVQEETFEMVTSISPSANAVETGMQFLEGEKMKSNVTNACMMYSKEKKRLACIPCGHLAACVSCGQSVRTCPICLREITSAFNND</sequence>
<dbReference type="InterPro" id="IPR013083">
    <property type="entry name" value="Znf_RING/FYVE/PHD"/>
</dbReference>
<dbReference type="Proteomes" id="UP000663829">
    <property type="component" value="Unassembled WGS sequence"/>
</dbReference>
<dbReference type="Pfam" id="PF13920">
    <property type="entry name" value="zf-C3HC4_3"/>
    <property type="match status" value="1"/>
</dbReference>
<comment type="caution">
    <text evidence="1">The sequence shown here is derived from an EMBL/GenBank/DDBJ whole genome shotgun (WGS) entry which is preliminary data.</text>
</comment>
<protein>
    <recommendedName>
        <fullName evidence="4">RING-type domain-containing protein</fullName>
    </recommendedName>
</protein>
<evidence type="ECO:0000313" key="2">
    <source>
        <dbReference type="EMBL" id="CAF4603461.1"/>
    </source>
</evidence>
<keyword evidence="3" id="KW-1185">Reference proteome</keyword>
<name>A0A816EY80_9BILA</name>
<dbReference type="Proteomes" id="UP000681722">
    <property type="component" value="Unassembled WGS sequence"/>
</dbReference>
<dbReference type="EMBL" id="CAJNOQ010055049">
    <property type="protein sequence ID" value="CAF1659307.1"/>
    <property type="molecule type" value="Genomic_DNA"/>
</dbReference>
<evidence type="ECO:0000313" key="1">
    <source>
        <dbReference type="EMBL" id="CAF1659307.1"/>
    </source>
</evidence>
<accession>A0A816EY80</accession>
<organism evidence="1 3">
    <name type="scientific">Didymodactylos carnosus</name>
    <dbReference type="NCBI Taxonomy" id="1234261"/>
    <lineage>
        <taxon>Eukaryota</taxon>
        <taxon>Metazoa</taxon>
        <taxon>Spiralia</taxon>
        <taxon>Gnathifera</taxon>
        <taxon>Rotifera</taxon>
        <taxon>Eurotatoria</taxon>
        <taxon>Bdelloidea</taxon>
        <taxon>Philodinida</taxon>
        <taxon>Philodinidae</taxon>
        <taxon>Didymodactylos</taxon>
    </lineage>
</organism>
<evidence type="ECO:0008006" key="4">
    <source>
        <dbReference type="Google" id="ProtNLM"/>
    </source>
</evidence>
<dbReference type="Gene3D" id="3.30.40.10">
    <property type="entry name" value="Zinc/RING finger domain, C3HC4 (zinc finger)"/>
    <property type="match status" value="1"/>
</dbReference>
<dbReference type="OrthoDB" id="774873at2759"/>
<feature type="non-terminal residue" evidence="1">
    <location>
        <position position="1"/>
    </location>
</feature>
<reference evidence="1" key="1">
    <citation type="submission" date="2021-02" db="EMBL/GenBank/DDBJ databases">
        <authorList>
            <person name="Nowell W R."/>
        </authorList>
    </citation>
    <scope>NUCLEOTIDE SEQUENCE</scope>
</reference>
<dbReference type="AlphaFoldDB" id="A0A816EY80"/>
<dbReference type="EMBL" id="CAJOBC010128364">
    <property type="protein sequence ID" value="CAF4603461.1"/>
    <property type="molecule type" value="Genomic_DNA"/>
</dbReference>
<evidence type="ECO:0000313" key="3">
    <source>
        <dbReference type="Proteomes" id="UP000663829"/>
    </source>
</evidence>
<proteinExistence type="predicted"/>